<gene>
    <name evidence="3" type="ORF">FNV43_RR17716</name>
</gene>
<keyword evidence="1" id="KW-0812">Transmembrane</keyword>
<evidence type="ECO:0000313" key="4">
    <source>
        <dbReference type="Proteomes" id="UP000796880"/>
    </source>
</evidence>
<reference evidence="3" key="1">
    <citation type="submission" date="2020-03" db="EMBL/GenBank/DDBJ databases">
        <title>A high-quality chromosome-level genome assembly of a woody plant with both climbing and erect habits, Rhamnella rubrinervis.</title>
        <authorList>
            <person name="Lu Z."/>
            <person name="Yang Y."/>
            <person name="Zhu X."/>
            <person name="Sun Y."/>
        </authorList>
    </citation>
    <scope>NUCLEOTIDE SEQUENCE</scope>
    <source>
        <strain evidence="3">BYM</strain>
        <tissue evidence="3">Leaf</tissue>
    </source>
</reference>
<dbReference type="Gene3D" id="1.20.1280.50">
    <property type="match status" value="1"/>
</dbReference>
<keyword evidence="1" id="KW-1133">Transmembrane helix</keyword>
<keyword evidence="1" id="KW-0472">Membrane</keyword>
<dbReference type="InterPro" id="IPR036047">
    <property type="entry name" value="F-box-like_dom_sf"/>
</dbReference>
<feature type="domain" description="F-box" evidence="2">
    <location>
        <begin position="22"/>
        <end position="63"/>
    </location>
</feature>
<accession>A0A8K0GVX3</accession>
<keyword evidence="4" id="KW-1185">Reference proteome</keyword>
<dbReference type="InterPro" id="IPR001810">
    <property type="entry name" value="F-box_dom"/>
</dbReference>
<comment type="caution">
    <text evidence="3">The sequence shown here is derived from an EMBL/GenBank/DDBJ whole genome shotgun (WGS) entry which is preliminary data.</text>
</comment>
<evidence type="ECO:0000256" key="1">
    <source>
        <dbReference type="SAM" id="Phobius"/>
    </source>
</evidence>
<proteinExistence type="predicted"/>
<name>A0A8K0GVX3_9ROSA</name>
<dbReference type="Pfam" id="PF12937">
    <property type="entry name" value="F-box-like"/>
    <property type="match status" value="1"/>
</dbReference>
<dbReference type="EMBL" id="VOIH02000008">
    <property type="protein sequence ID" value="KAF3439438.1"/>
    <property type="molecule type" value="Genomic_DNA"/>
</dbReference>
<dbReference type="AlphaFoldDB" id="A0A8K0GVX3"/>
<dbReference type="PANTHER" id="PTHR33736">
    <property type="entry name" value="F-BOX PROTEIN-RELATED"/>
    <property type="match status" value="1"/>
</dbReference>
<dbReference type="SUPFAM" id="SSF81383">
    <property type="entry name" value="F-box domain"/>
    <property type="match status" value="1"/>
</dbReference>
<sequence>MASISTPTVDHGGSTTISAVHPDVIQAHILTRLDGPTLASTSCASSQLHTLSDQDQLWRHICTSTWPSIDQPRLQHLISTFPAGHRSFFSDSFPVLDHLSSPDTSSPDPSSPPTTELISAVDIFYKDTPIFSKIQETQTETGWFLCSPFRVQLLDPKESVPTPIRHVGDDNDDGVWLEHLEENLTLSWIMIDPARKRAANLSSRKPVSVERHWLTGEVQLRYGTIMKALGSGEEVQCAMVVTCGEGEELGGKLQVREVSLVVEDMEGKHLSGKDSLGILENAVEGGKRKKGKEMEGKERFEEYMERKRERRERKARREKLMDLGCIVTGVSMFVCLWSFLVLS</sequence>
<dbReference type="Proteomes" id="UP000796880">
    <property type="component" value="Unassembled WGS sequence"/>
</dbReference>
<evidence type="ECO:0000259" key="2">
    <source>
        <dbReference type="Pfam" id="PF12937"/>
    </source>
</evidence>
<organism evidence="3 4">
    <name type="scientific">Rhamnella rubrinervis</name>
    <dbReference type="NCBI Taxonomy" id="2594499"/>
    <lineage>
        <taxon>Eukaryota</taxon>
        <taxon>Viridiplantae</taxon>
        <taxon>Streptophyta</taxon>
        <taxon>Embryophyta</taxon>
        <taxon>Tracheophyta</taxon>
        <taxon>Spermatophyta</taxon>
        <taxon>Magnoliopsida</taxon>
        <taxon>eudicotyledons</taxon>
        <taxon>Gunneridae</taxon>
        <taxon>Pentapetalae</taxon>
        <taxon>rosids</taxon>
        <taxon>fabids</taxon>
        <taxon>Rosales</taxon>
        <taxon>Rhamnaceae</taxon>
        <taxon>rhamnoid group</taxon>
        <taxon>Rhamneae</taxon>
        <taxon>Rhamnella</taxon>
    </lineage>
</organism>
<dbReference type="PANTHER" id="PTHR33736:SF18">
    <property type="entry name" value="F-BOX DOMAIN-CONTAINING PROTEIN"/>
    <property type="match status" value="1"/>
</dbReference>
<protein>
    <recommendedName>
        <fullName evidence="2">F-box domain-containing protein</fullName>
    </recommendedName>
</protein>
<evidence type="ECO:0000313" key="3">
    <source>
        <dbReference type="EMBL" id="KAF3439438.1"/>
    </source>
</evidence>
<dbReference type="OrthoDB" id="671172at2759"/>
<dbReference type="InterPro" id="IPR045283">
    <property type="entry name" value="AT3G44326-like"/>
</dbReference>
<feature type="transmembrane region" description="Helical" evidence="1">
    <location>
        <begin position="320"/>
        <end position="340"/>
    </location>
</feature>